<dbReference type="Gene3D" id="1.10.287.130">
    <property type="match status" value="1"/>
</dbReference>
<dbReference type="Pfam" id="PF02518">
    <property type="entry name" value="HATPase_c"/>
    <property type="match status" value="1"/>
</dbReference>
<dbReference type="SMART" id="SM00388">
    <property type="entry name" value="HisKA"/>
    <property type="match status" value="1"/>
</dbReference>
<comment type="catalytic activity">
    <reaction evidence="1">
        <text>ATP + protein L-histidine = ADP + protein N-phospho-L-histidine.</text>
        <dbReference type="EC" id="2.7.13.3"/>
    </reaction>
</comment>
<keyword evidence="12" id="KW-1185">Reference proteome</keyword>
<feature type="domain" description="Histidine kinase" evidence="10">
    <location>
        <begin position="218"/>
        <end position="410"/>
    </location>
</feature>
<dbReference type="SUPFAM" id="SSF47384">
    <property type="entry name" value="Homodimeric domain of signal transducing histidine kinase"/>
    <property type="match status" value="1"/>
</dbReference>
<dbReference type="GO" id="GO:0000155">
    <property type="term" value="F:phosphorelay sensor kinase activity"/>
    <property type="evidence" value="ECO:0007669"/>
    <property type="project" value="InterPro"/>
</dbReference>
<dbReference type="InterPro" id="IPR047770">
    <property type="entry name" value="RegB"/>
</dbReference>
<evidence type="ECO:0000259" key="10">
    <source>
        <dbReference type="PROSITE" id="PS50109"/>
    </source>
</evidence>
<evidence type="ECO:0000256" key="6">
    <source>
        <dbReference type="ARBA" id="ARBA00022741"/>
    </source>
</evidence>
<evidence type="ECO:0000256" key="2">
    <source>
        <dbReference type="ARBA" id="ARBA00004651"/>
    </source>
</evidence>
<evidence type="ECO:0000256" key="4">
    <source>
        <dbReference type="ARBA" id="ARBA00022475"/>
    </source>
</evidence>
<dbReference type="InterPro" id="IPR036097">
    <property type="entry name" value="HisK_dim/P_sf"/>
</dbReference>
<dbReference type="InterPro" id="IPR036890">
    <property type="entry name" value="HATPase_C_sf"/>
</dbReference>
<sequence length="456" mass="49880">MDQLPGPSGRDFSDGEWVRLRTLTTLRWVAITGQVAVLTAAHTYYGLILPIGQCALAVGAAVALNIISTLVFPGNRRLADHEAMLLLLFDLLQLVYLVGMTGGLDNPFLLLVIVPVTISASALELKSTIFLGGLAVQLVTAVAFVYKPLRFASGEIVVLPLQFEVGFWLAIVSGTVFIAIFSRRIAVEMRAMADALLATQMALSREQKLTDLGGVVAAAAHELGTPLATIKMVASELVDDLTGDQREDVLLIRAQADRCRDILRDMGRAGKDDLHLRQAPLIAVVREAADPHMERGKRVEIVDNIGLHLQPRILRRPEVIHGLRNLIQNAVDFAVAKVWVDLEHSHGMIRVRIVDDGDGFPFHVLYRIGDPFVRTRREPEEEKRPGYEGMGLGLFIAKTLLERTGASLTFVNGSDPFSGPGIRPERCGAVIEVVWAESDILAPDHLVLGDNQPMQI</sequence>
<keyword evidence="6" id="KW-0547">Nucleotide-binding</keyword>
<dbReference type="GO" id="GO:0005524">
    <property type="term" value="F:ATP binding"/>
    <property type="evidence" value="ECO:0007669"/>
    <property type="project" value="UniProtKB-KW"/>
</dbReference>
<evidence type="ECO:0000313" key="12">
    <source>
        <dbReference type="Proteomes" id="UP001193501"/>
    </source>
</evidence>
<dbReference type="PANTHER" id="PTHR44936">
    <property type="entry name" value="SENSOR PROTEIN CREC"/>
    <property type="match status" value="1"/>
</dbReference>
<dbReference type="InterPro" id="IPR003594">
    <property type="entry name" value="HATPase_dom"/>
</dbReference>
<keyword evidence="7 11" id="KW-0418">Kinase</keyword>
<evidence type="ECO:0000256" key="5">
    <source>
        <dbReference type="ARBA" id="ARBA00022679"/>
    </source>
</evidence>
<dbReference type="RefSeq" id="WP_168773627.1">
    <property type="nucleotide sequence ID" value="NZ_JAABNR010000003.1"/>
</dbReference>
<feature type="transmembrane region" description="Helical" evidence="9">
    <location>
        <begin position="26"/>
        <end position="47"/>
    </location>
</feature>
<evidence type="ECO:0000256" key="3">
    <source>
        <dbReference type="ARBA" id="ARBA00012438"/>
    </source>
</evidence>
<keyword evidence="8" id="KW-0067">ATP-binding</keyword>
<dbReference type="PANTHER" id="PTHR44936:SF10">
    <property type="entry name" value="SENSOR PROTEIN RSTB"/>
    <property type="match status" value="1"/>
</dbReference>
<dbReference type="InterPro" id="IPR050980">
    <property type="entry name" value="2C_sensor_his_kinase"/>
</dbReference>
<reference evidence="11" key="1">
    <citation type="submission" date="2020-01" db="EMBL/GenBank/DDBJ databases">
        <authorList>
            <person name="Chen W.-M."/>
        </authorList>
    </citation>
    <scope>NUCLEOTIDE SEQUENCE</scope>
    <source>
        <strain evidence="11">CYK-10</strain>
    </source>
</reference>
<organism evidence="11 12">
    <name type="scientific">Stagnihabitans tardus</name>
    <dbReference type="NCBI Taxonomy" id="2699202"/>
    <lineage>
        <taxon>Bacteria</taxon>
        <taxon>Pseudomonadati</taxon>
        <taxon>Pseudomonadota</taxon>
        <taxon>Alphaproteobacteria</taxon>
        <taxon>Rhodobacterales</taxon>
        <taxon>Paracoccaceae</taxon>
        <taxon>Stagnihabitans</taxon>
    </lineage>
</organism>
<dbReference type="NCBIfam" id="NF033792">
    <property type="entry name" value="ActS_PrrB_HisK"/>
    <property type="match status" value="1"/>
</dbReference>
<dbReference type="SUPFAM" id="SSF55874">
    <property type="entry name" value="ATPase domain of HSP90 chaperone/DNA topoisomerase II/histidine kinase"/>
    <property type="match status" value="1"/>
</dbReference>
<evidence type="ECO:0000256" key="9">
    <source>
        <dbReference type="SAM" id="Phobius"/>
    </source>
</evidence>
<dbReference type="EC" id="2.7.13.3" evidence="3"/>
<proteinExistence type="predicted"/>
<feature type="transmembrane region" description="Helical" evidence="9">
    <location>
        <begin position="128"/>
        <end position="146"/>
    </location>
</feature>
<dbReference type="NCBIfam" id="NF045988">
    <property type="entry name" value="HisKinRegBRhodob"/>
    <property type="match status" value="1"/>
</dbReference>
<dbReference type="InterPro" id="IPR003661">
    <property type="entry name" value="HisK_dim/P_dom"/>
</dbReference>
<feature type="transmembrane region" description="Helical" evidence="9">
    <location>
        <begin position="94"/>
        <end position="116"/>
    </location>
</feature>
<evidence type="ECO:0000256" key="7">
    <source>
        <dbReference type="ARBA" id="ARBA00022777"/>
    </source>
</evidence>
<keyword evidence="4" id="KW-1003">Cell membrane</keyword>
<keyword evidence="9" id="KW-1133">Transmembrane helix</keyword>
<dbReference type="GO" id="GO:0005886">
    <property type="term" value="C:plasma membrane"/>
    <property type="evidence" value="ECO:0007669"/>
    <property type="project" value="UniProtKB-SubCell"/>
</dbReference>
<dbReference type="EMBL" id="JAABNR010000003">
    <property type="protein sequence ID" value="NBZ86816.1"/>
    <property type="molecule type" value="Genomic_DNA"/>
</dbReference>
<comment type="subcellular location">
    <subcellularLocation>
        <location evidence="2">Cell membrane</location>
        <topology evidence="2">Multi-pass membrane protein</topology>
    </subcellularLocation>
</comment>
<dbReference type="AlphaFoldDB" id="A0AAE4Y8D5"/>
<dbReference type="PROSITE" id="PS50109">
    <property type="entry name" value="HIS_KIN"/>
    <property type="match status" value="1"/>
</dbReference>
<keyword evidence="9" id="KW-0812">Transmembrane</keyword>
<accession>A0AAE4Y8D5</accession>
<comment type="caution">
    <text evidence="11">The sequence shown here is derived from an EMBL/GenBank/DDBJ whole genome shotgun (WGS) entry which is preliminary data.</text>
</comment>
<gene>
    <name evidence="11" type="ORF">GV832_04420</name>
</gene>
<dbReference type="SMART" id="SM00387">
    <property type="entry name" value="HATPase_c"/>
    <property type="match status" value="1"/>
</dbReference>
<feature type="transmembrane region" description="Helical" evidence="9">
    <location>
        <begin position="166"/>
        <end position="182"/>
    </location>
</feature>
<dbReference type="Pfam" id="PF00512">
    <property type="entry name" value="HisKA"/>
    <property type="match status" value="1"/>
</dbReference>
<evidence type="ECO:0000256" key="1">
    <source>
        <dbReference type="ARBA" id="ARBA00000085"/>
    </source>
</evidence>
<keyword evidence="9" id="KW-0472">Membrane</keyword>
<evidence type="ECO:0000256" key="8">
    <source>
        <dbReference type="ARBA" id="ARBA00022840"/>
    </source>
</evidence>
<dbReference type="CDD" id="cd00082">
    <property type="entry name" value="HisKA"/>
    <property type="match status" value="1"/>
</dbReference>
<name>A0AAE4Y8D5_9RHOB</name>
<dbReference type="Proteomes" id="UP001193501">
    <property type="component" value="Unassembled WGS sequence"/>
</dbReference>
<dbReference type="Gene3D" id="3.30.565.10">
    <property type="entry name" value="Histidine kinase-like ATPase, C-terminal domain"/>
    <property type="match status" value="1"/>
</dbReference>
<feature type="transmembrane region" description="Helical" evidence="9">
    <location>
        <begin position="54"/>
        <end position="74"/>
    </location>
</feature>
<keyword evidence="5" id="KW-0808">Transferase</keyword>
<dbReference type="InterPro" id="IPR005467">
    <property type="entry name" value="His_kinase_dom"/>
</dbReference>
<protein>
    <recommendedName>
        <fullName evidence="3">histidine kinase</fullName>
        <ecNumber evidence="3">2.7.13.3</ecNumber>
    </recommendedName>
</protein>
<evidence type="ECO:0000313" key="11">
    <source>
        <dbReference type="EMBL" id="NBZ86816.1"/>
    </source>
</evidence>